<protein>
    <submittedName>
        <fullName evidence="2">Uncharacterized protein</fullName>
    </submittedName>
</protein>
<organism evidence="2 3">
    <name type="scientific">Desulfoluna limicola</name>
    <dbReference type="NCBI Taxonomy" id="2810562"/>
    <lineage>
        <taxon>Bacteria</taxon>
        <taxon>Pseudomonadati</taxon>
        <taxon>Thermodesulfobacteriota</taxon>
        <taxon>Desulfobacteria</taxon>
        <taxon>Desulfobacterales</taxon>
        <taxon>Desulfolunaceae</taxon>
        <taxon>Desulfoluna</taxon>
    </lineage>
</organism>
<sequence length="53" mass="5493">MEVRAKAGGGGNAHMVSKDLGSRSGPSPQAMEDTIVRTGLKGELALFFDVVCT</sequence>
<reference evidence="2 3" key="1">
    <citation type="submission" date="2021-02" db="EMBL/GenBank/DDBJ databases">
        <title>Complete genome of Desulfoluna sp. strain ASN36.</title>
        <authorList>
            <person name="Takahashi A."/>
            <person name="Kojima H."/>
            <person name="Fukui M."/>
        </authorList>
    </citation>
    <scope>NUCLEOTIDE SEQUENCE [LARGE SCALE GENOMIC DNA]</scope>
    <source>
        <strain evidence="2 3">ASN36</strain>
    </source>
</reference>
<proteinExistence type="predicted"/>
<gene>
    <name evidence="2" type="ORF">DSLASN_09180</name>
</gene>
<accession>A0ABM7PDL8</accession>
<dbReference type="Proteomes" id="UP001320148">
    <property type="component" value="Chromosome"/>
</dbReference>
<feature type="region of interest" description="Disordered" evidence="1">
    <location>
        <begin position="1"/>
        <end position="30"/>
    </location>
</feature>
<dbReference type="EMBL" id="AP024488">
    <property type="protein sequence ID" value="BCS95286.1"/>
    <property type="molecule type" value="Genomic_DNA"/>
</dbReference>
<evidence type="ECO:0000313" key="3">
    <source>
        <dbReference type="Proteomes" id="UP001320148"/>
    </source>
</evidence>
<name>A0ABM7PDL8_9BACT</name>
<keyword evidence="3" id="KW-1185">Reference proteome</keyword>
<evidence type="ECO:0000313" key="2">
    <source>
        <dbReference type="EMBL" id="BCS95286.1"/>
    </source>
</evidence>
<evidence type="ECO:0000256" key="1">
    <source>
        <dbReference type="SAM" id="MobiDB-lite"/>
    </source>
</evidence>